<evidence type="ECO:0008006" key="3">
    <source>
        <dbReference type="Google" id="ProtNLM"/>
    </source>
</evidence>
<keyword evidence="2" id="KW-1185">Reference proteome</keyword>
<protein>
    <recommendedName>
        <fullName evidence="3">DUF2190 domain-containing protein</fullName>
    </recommendedName>
</protein>
<dbReference type="EMBL" id="MN096362">
    <property type="protein sequence ID" value="QDK01890.1"/>
    <property type="molecule type" value="Genomic_DNA"/>
</dbReference>
<evidence type="ECO:0000313" key="2">
    <source>
        <dbReference type="Proteomes" id="UP000318687"/>
    </source>
</evidence>
<gene>
    <name evidence="1" type="primary">9</name>
    <name evidence="1" type="ORF">SEA_VIBAKI_9</name>
</gene>
<dbReference type="GeneID" id="55813325"/>
<dbReference type="RefSeq" id="YP_009883986.1">
    <property type="nucleotide sequence ID" value="NC_049465.1"/>
</dbReference>
<evidence type="ECO:0000313" key="1">
    <source>
        <dbReference type="EMBL" id="QDK01890.1"/>
    </source>
</evidence>
<dbReference type="KEGG" id="vg:55813325"/>
<reference evidence="1 2" key="1">
    <citation type="submission" date="2019-06" db="EMBL/GenBank/DDBJ databases">
        <authorList>
            <person name="Alexander J."/>
            <person name="Ertsgaard D.J."/>
            <person name="Fields K.L."/>
            <person name="Fields S.B."/>
            <person name="Humphreys H."/>
            <person name="Kinneman J.E."/>
            <person name="Nelson N.D."/>
            <person name="Olakunle E.K."/>
            <person name="Reimer A.C."/>
            <person name="Robertson C."/>
            <person name="Ross G.V."/>
            <person name="Bonilla J.A."/>
            <person name="Klyczek K."/>
            <person name="Garlena R.A."/>
            <person name="Russell D.A."/>
            <person name="Pope W.H."/>
            <person name="Jacobs-Sera D."/>
            <person name="Hatfull G.F."/>
        </authorList>
    </citation>
    <scope>NUCLEOTIDE SEQUENCE [LARGE SCALE GENOMIC DNA]</scope>
</reference>
<dbReference type="Proteomes" id="UP000318687">
    <property type="component" value="Segment"/>
</dbReference>
<organism evidence="1 2">
    <name type="scientific">Arthrobacter phage Vibaki</name>
    <dbReference type="NCBI Taxonomy" id="2593333"/>
    <lineage>
        <taxon>Viruses</taxon>
        <taxon>Duplodnaviria</taxon>
        <taxon>Heunggongvirae</taxon>
        <taxon>Uroviricota</taxon>
        <taxon>Caudoviricetes</taxon>
        <taxon>Berryhillviridae</taxon>
        <taxon>Vibakivirus</taxon>
        <taxon>Vibakivirus vibaki</taxon>
    </lineage>
</organism>
<proteinExistence type="predicted"/>
<name>A0A514TZ13_9CAUD</name>
<accession>A0A514TZ13</accession>
<sequence>MSSFAPVNPSFEVYSDNRATPAKAVGAITGSTFVKIVAGGTFQQPNVSTCGAGEQAFGIASWDAVNDEILTIHQIGTHTVKAGAALTAPAQVQSDAAGKAIALAAGVRLGQIEHDAALNADVAVRLSL</sequence>